<feature type="transmembrane region" description="Helical" evidence="9">
    <location>
        <begin position="26"/>
        <end position="57"/>
    </location>
</feature>
<organism evidence="12">
    <name type="scientific">freshwater metagenome</name>
    <dbReference type="NCBI Taxonomy" id="449393"/>
    <lineage>
        <taxon>unclassified sequences</taxon>
        <taxon>metagenomes</taxon>
        <taxon>ecological metagenomes</taxon>
    </lineage>
</organism>
<keyword evidence="2" id="KW-0813">Transport</keyword>
<dbReference type="InterPro" id="IPR036640">
    <property type="entry name" value="ABC1_TM_sf"/>
</dbReference>
<dbReference type="Gene3D" id="3.40.50.300">
    <property type="entry name" value="P-loop containing nucleotide triphosphate hydrolases"/>
    <property type="match status" value="1"/>
</dbReference>
<keyword evidence="3" id="KW-1003">Cell membrane</keyword>
<dbReference type="InterPro" id="IPR003439">
    <property type="entry name" value="ABC_transporter-like_ATP-bd"/>
</dbReference>
<evidence type="ECO:0000256" key="6">
    <source>
        <dbReference type="ARBA" id="ARBA00022840"/>
    </source>
</evidence>
<dbReference type="Pfam" id="PF00664">
    <property type="entry name" value="ABC_membrane"/>
    <property type="match status" value="1"/>
</dbReference>
<dbReference type="Gene3D" id="1.20.1560.10">
    <property type="entry name" value="ABC transporter type 1, transmembrane domain"/>
    <property type="match status" value="1"/>
</dbReference>
<keyword evidence="8 9" id="KW-0472">Membrane</keyword>
<dbReference type="InterPro" id="IPR027417">
    <property type="entry name" value="P-loop_NTPase"/>
</dbReference>
<evidence type="ECO:0000256" key="9">
    <source>
        <dbReference type="SAM" id="Phobius"/>
    </source>
</evidence>
<dbReference type="PROSITE" id="PS50929">
    <property type="entry name" value="ABC_TM1F"/>
    <property type="match status" value="1"/>
</dbReference>
<reference evidence="12" key="1">
    <citation type="submission" date="2020-05" db="EMBL/GenBank/DDBJ databases">
        <authorList>
            <person name="Chiriac C."/>
            <person name="Salcher M."/>
            <person name="Ghai R."/>
            <person name="Kavagutti S V."/>
        </authorList>
    </citation>
    <scope>NUCLEOTIDE SEQUENCE</scope>
</reference>
<dbReference type="InterPro" id="IPR011527">
    <property type="entry name" value="ABC1_TM_dom"/>
</dbReference>
<evidence type="ECO:0000313" key="12">
    <source>
        <dbReference type="EMBL" id="CAB4672162.1"/>
    </source>
</evidence>
<proteinExistence type="predicted"/>
<dbReference type="PANTHER" id="PTHR24221">
    <property type="entry name" value="ATP-BINDING CASSETTE SUB-FAMILY B"/>
    <property type="match status" value="1"/>
</dbReference>
<evidence type="ECO:0000256" key="5">
    <source>
        <dbReference type="ARBA" id="ARBA00022741"/>
    </source>
</evidence>
<feature type="transmembrane region" description="Helical" evidence="9">
    <location>
        <begin position="129"/>
        <end position="147"/>
    </location>
</feature>
<keyword evidence="7 9" id="KW-1133">Transmembrane helix</keyword>
<dbReference type="InterPro" id="IPR003593">
    <property type="entry name" value="AAA+_ATPase"/>
</dbReference>
<dbReference type="InterPro" id="IPR039421">
    <property type="entry name" value="Type_1_exporter"/>
</dbReference>
<accession>A0A6J6ME77</accession>
<evidence type="ECO:0000259" key="10">
    <source>
        <dbReference type="PROSITE" id="PS50893"/>
    </source>
</evidence>
<evidence type="ECO:0000259" key="11">
    <source>
        <dbReference type="PROSITE" id="PS50929"/>
    </source>
</evidence>
<dbReference type="Pfam" id="PF00005">
    <property type="entry name" value="ABC_tran"/>
    <property type="match status" value="1"/>
</dbReference>
<sequence length="449" mass="49100">MRNSRNANVVVSGGIDPTLVLLTDGLVAIALFALLIVIEPVGTLITIVTFGVGALTFQKLTRKRIDRWGDEKNTHDGMILQHLQQGLGGAKDVKILGRESEFLAQHEKHLNESLRISRVYTVLQSVPRVWMEILTITGLSALVISMVLQKQAFAEIIPTLGLFAAAAFRVMPSINRLLGSLQTLIFSRAIISSVYEDFKLDAPDTPENKTVTPFKDQLELKNLGFQYPTAIRPSLQDVSLVVRRGEAVGFVGPSGAGKSTLVDVILGLFAPTSGTVLVDGLDIQDGLRNWQNQIGYVPQTIYLTDDTLRRNVAFGLGDENIDEQAVVNAIRLAQLEEFVALLPDKLGTVVGERGVRLSGGQRQRIGIARALYHNPSVLVLDEATSSLDTPTEHGVMQAVQALQGAKTVIIVAHRLSTVEYCDRLYRIEDSRMTEQGTFDEVVKRAALKG</sequence>
<feature type="domain" description="ABC transmembrane type-1" evidence="11">
    <location>
        <begin position="1"/>
        <end position="184"/>
    </location>
</feature>
<dbReference type="FunFam" id="3.40.50.300:FF:000299">
    <property type="entry name" value="ABC transporter ATP-binding protein/permease"/>
    <property type="match status" value="1"/>
</dbReference>
<evidence type="ECO:0000256" key="8">
    <source>
        <dbReference type="ARBA" id="ARBA00023136"/>
    </source>
</evidence>
<dbReference type="GO" id="GO:0016887">
    <property type="term" value="F:ATP hydrolysis activity"/>
    <property type="evidence" value="ECO:0007669"/>
    <property type="project" value="InterPro"/>
</dbReference>
<dbReference type="AlphaFoldDB" id="A0A6J6ME77"/>
<comment type="subcellular location">
    <subcellularLocation>
        <location evidence="1">Cell membrane</location>
        <topology evidence="1">Multi-pass membrane protein</topology>
    </subcellularLocation>
</comment>
<dbReference type="PROSITE" id="PS00211">
    <property type="entry name" value="ABC_TRANSPORTER_1"/>
    <property type="match status" value="1"/>
</dbReference>
<evidence type="ECO:0000256" key="3">
    <source>
        <dbReference type="ARBA" id="ARBA00022475"/>
    </source>
</evidence>
<dbReference type="EMBL" id="CAEZWU010000123">
    <property type="protein sequence ID" value="CAB4672162.1"/>
    <property type="molecule type" value="Genomic_DNA"/>
</dbReference>
<name>A0A6J6ME77_9ZZZZ</name>
<protein>
    <submittedName>
        <fullName evidence="12">Unannotated protein</fullName>
    </submittedName>
</protein>
<keyword evidence="4 9" id="KW-0812">Transmembrane</keyword>
<dbReference type="InterPro" id="IPR017871">
    <property type="entry name" value="ABC_transporter-like_CS"/>
</dbReference>
<keyword evidence="5" id="KW-0547">Nucleotide-binding</keyword>
<gene>
    <name evidence="12" type="ORF">UFOPK2292_00867</name>
</gene>
<dbReference type="GO" id="GO:0034040">
    <property type="term" value="F:ATPase-coupled lipid transmembrane transporter activity"/>
    <property type="evidence" value="ECO:0007669"/>
    <property type="project" value="TreeGrafter"/>
</dbReference>
<evidence type="ECO:0000256" key="4">
    <source>
        <dbReference type="ARBA" id="ARBA00022692"/>
    </source>
</evidence>
<dbReference type="GO" id="GO:0005524">
    <property type="term" value="F:ATP binding"/>
    <property type="evidence" value="ECO:0007669"/>
    <property type="project" value="UniProtKB-KW"/>
</dbReference>
<feature type="domain" description="ABC transporter" evidence="10">
    <location>
        <begin position="218"/>
        <end position="447"/>
    </location>
</feature>
<evidence type="ECO:0000256" key="2">
    <source>
        <dbReference type="ARBA" id="ARBA00022448"/>
    </source>
</evidence>
<dbReference type="SUPFAM" id="SSF90123">
    <property type="entry name" value="ABC transporter transmembrane region"/>
    <property type="match status" value="1"/>
</dbReference>
<dbReference type="PROSITE" id="PS50893">
    <property type="entry name" value="ABC_TRANSPORTER_2"/>
    <property type="match status" value="1"/>
</dbReference>
<dbReference type="SUPFAM" id="SSF52540">
    <property type="entry name" value="P-loop containing nucleoside triphosphate hydrolases"/>
    <property type="match status" value="1"/>
</dbReference>
<dbReference type="GO" id="GO:0005886">
    <property type="term" value="C:plasma membrane"/>
    <property type="evidence" value="ECO:0007669"/>
    <property type="project" value="UniProtKB-SubCell"/>
</dbReference>
<evidence type="ECO:0000256" key="7">
    <source>
        <dbReference type="ARBA" id="ARBA00022989"/>
    </source>
</evidence>
<dbReference type="GO" id="GO:0140359">
    <property type="term" value="F:ABC-type transporter activity"/>
    <property type="evidence" value="ECO:0007669"/>
    <property type="project" value="InterPro"/>
</dbReference>
<keyword evidence="6" id="KW-0067">ATP-binding</keyword>
<dbReference type="PANTHER" id="PTHR24221:SF654">
    <property type="entry name" value="ATP-BINDING CASSETTE SUB-FAMILY B MEMBER 6"/>
    <property type="match status" value="1"/>
</dbReference>
<evidence type="ECO:0000256" key="1">
    <source>
        <dbReference type="ARBA" id="ARBA00004651"/>
    </source>
</evidence>
<dbReference type="SMART" id="SM00382">
    <property type="entry name" value="AAA"/>
    <property type="match status" value="1"/>
</dbReference>